<evidence type="ECO:0000313" key="2">
    <source>
        <dbReference type="EMBL" id="KAA3768535.1"/>
    </source>
</evidence>
<dbReference type="AlphaFoldDB" id="A0A7J4XMA6"/>
<protein>
    <submittedName>
        <fullName evidence="2">Polysaccharide deacetylase family protein</fullName>
    </submittedName>
</protein>
<dbReference type="PANTHER" id="PTHR47561">
    <property type="entry name" value="POLYSACCHARIDE DEACETYLASE FAMILY PROTEIN (AFU_ORTHOLOGUE AFUA_6G05030)"/>
    <property type="match status" value="1"/>
</dbReference>
<name>A0A7J4XMA6_9BACE</name>
<gene>
    <name evidence="2" type="ORF">F3F73_04335</name>
</gene>
<dbReference type="PANTHER" id="PTHR47561:SF1">
    <property type="entry name" value="POLYSACCHARIDE DEACETYLASE FAMILY PROTEIN (AFU_ORTHOLOGUE AFUA_6G05030)"/>
    <property type="match status" value="1"/>
</dbReference>
<proteinExistence type="predicted"/>
<accession>A0A7J4XMA6</accession>
<dbReference type="RefSeq" id="WP_005927512.1">
    <property type="nucleotide sequence ID" value="NZ_CABKSE010000001.1"/>
</dbReference>
<comment type="caution">
    <text evidence="2">The sequence shown here is derived from an EMBL/GenBank/DDBJ whole genome shotgun (WGS) entry which is preliminary data.</text>
</comment>
<sequence length="261" mass="30619">MILLSFDTEEFDVPREHGVDYPLDEAMKVSVYGTNRILDCLLRNDVKATFFCTTNFAENAPEVMKRIIDEGHEIAAHGCDHWNPKPEDVARSKQVLEKLTACTIYGYRQPRMFPVSESEIARQGYLYNSSLNPAFIPGRYMHLTEPRTCFMKEGVLQIPASVTPWLRFPLFWLSCHNLPAGLYRWLCRRTLRHDGYFVTYFHPWEFYPLGEHPELKMPFIIRNHSGKGMEKRLNDLICYFKSTGEKFVTYSEFAREKRQNL</sequence>
<dbReference type="CDD" id="cd10941">
    <property type="entry name" value="CE4_PuuE_HpPgdA_like_2"/>
    <property type="match status" value="1"/>
</dbReference>
<evidence type="ECO:0000259" key="1">
    <source>
        <dbReference type="PROSITE" id="PS51677"/>
    </source>
</evidence>
<organism evidence="2 3">
    <name type="scientific">Bacteroides salyersiae</name>
    <dbReference type="NCBI Taxonomy" id="291644"/>
    <lineage>
        <taxon>Bacteria</taxon>
        <taxon>Pseudomonadati</taxon>
        <taxon>Bacteroidota</taxon>
        <taxon>Bacteroidia</taxon>
        <taxon>Bacteroidales</taxon>
        <taxon>Bacteroidaceae</taxon>
        <taxon>Bacteroides</taxon>
    </lineage>
</organism>
<dbReference type="Proteomes" id="UP000422221">
    <property type="component" value="Unassembled WGS sequence"/>
</dbReference>
<dbReference type="PROSITE" id="PS51677">
    <property type="entry name" value="NODB"/>
    <property type="match status" value="1"/>
</dbReference>
<dbReference type="InterPro" id="IPR045235">
    <property type="entry name" value="PuuE_HpPgdA-like"/>
</dbReference>
<dbReference type="GO" id="GO:0016810">
    <property type="term" value="F:hydrolase activity, acting on carbon-nitrogen (but not peptide) bonds"/>
    <property type="evidence" value="ECO:0007669"/>
    <property type="project" value="InterPro"/>
</dbReference>
<dbReference type="GO" id="GO:0005975">
    <property type="term" value="P:carbohydrate metabolic process"/>
    <property type="evidence" value="ECO:0007669"/>
    <property type="project" value="InterPro"/>
</dbReference>
<reference evidence="2 3" key="1">
    <citation type="journal article" date="2019" name="Nat. Med.">
        <title>A library of human gut bacterial isolates paired with longitudinal multiomics data enables mechanistic microbiome research.</title>
        <authorList>
            <person name="Poyet M."/>
            <person name="Groussin M."/>
            <person name="Gibbons S.M."/>
            <person name="Avila-Pacheco J."/>
            <person name="Jiang X."/>
            <person name="Kearney S.M."/>
            <person name="Perrotta A.R."/>
            <person name="Berdy B."/>
            <person name="Zhao S."/>
            <person name="Lieberman T.D."/>
            <person name="Swanson P.K."/>
            <person name="Smith M."/>
            <person name="Roesemann S."/>
            <person name="Alexander J.E."/>
            <person name="Rich S.A."/>
            <person name="Livny J."/>
            <person name="Vlamakis H."/>
            <person name="Clish C."/>
            <person name="Bullock K."/>
            <person name="Deik A."/>
            <person name="Scott J."/>
            <person name="Pierce K.A."/>
            <person name="Xavier R.J."/>
            <person name="Alm E.J."/>
        </authorList>
    </citation>
    <scope>NUCLEOTIDE SEQUENCE [LARGE SCALE GENOMIC DNA]</scope>
    <source>
        <strain evidence="2 3">BIOML-A10</strain>
    </source>
</reference>
<evidence type="ECO:0000313" key="3">
    <source>
        <dbReference type="Proteomes" id="UP000422221"/>
    </source>
</evidence>
<dbReference type="EMBL" id="VWMK01000003">
    <property type="protein sequence ID" value="KAA3768535.1"/>
    <property type="molecule type" value="Genomic_DNA"/>
</dbReference>
<dbReference type="InterPro" id="IPR011330">
    <property type="entry name" value="Glyco_hydro/deAcase_b/a-brl"/>
</dbReference>
<feature type="domain" description="NodB homology" evidence="1">
    <location>
        <begin position="1"/>
        <end position="84"/>
    </location>
</feature>
<dbReference type="SUPFAM" id="SSF88713">
    <property type="entry name" value="Glycoside hydrolase/deacetylase"/>
    <property type="match status" value="1"/>
</dbReference>
<dbReference type="GeneID" id="93115215"/>
<dbReference type="Gene3D" id="3.20.20.370">
    <property type="entry name" value="Glycoside hydrolase/deacetylase"/>
    <property type="match status" value="1"/>
</dbReference>
<dbReference type="InterPro" id="IPR002509">
    <property type="entry name" value="NODB_dom"/>
</dbReference>
<dbReference type="Pfam" id="PF01522">
    <property type="entry name" value="Polysacc_deac_1"/>
    <property type="match status" value="1"/>
</dbReference>